<name>A0A8X8CAF6_POPTO</name>
<dbReference type="EMBL" id="JAAWWB010000029">
    <property type="protein sequence ID" value="KAG6747095.1"/>
    <property type="molecule type" value="Genomic_DNA"/>
</dbReference>
<comment type="caution">
    <text evidence="1">The sequence shown here is derived from an EMBL/GenBank/DDBJ whole genome shotgun (WGS) entry which is preliminary data.</text>
</comment>
<dbReference type="OrthoDB" id="1153924at2759"/>
<dbReference type="Proteomes" id="UP000886885">
    <property type="component" value="Chromosome 15A"/>
</dbReference>
<keyword evidence="2" id="KW-1185">Reference proteome</keyword>
<reference evidence="1" key="1">
    <citation type="journal article" date="2020" name="bioRxiv">
        <title>Hybrid origin of Populus tomentosa Carr. identified through genome sequencing and phylogenomic analysis.</title>
        <authorList>
            <person name="An X."/>
            <person name="Gao K."/>
            <person name="Chen Z."/>
            <person name="Li J."/>
            <person name="Yang X."/>
            <person name="Yang X."/>
            <person name="Zhou J."/>
            <person name="Guo T."/>
            <person name="Zhao T."/>
            <person name="Huang S."/>
            <person name="Miao D."/>
            <person name="Khan W.U."/>
            <person name="Rao P."/>
            <person name="Ye M."/>
            <person name="Lei B."/>
            <person name="Liao W."/>
            <person name="Wang J."/>
            <person name="Ji L."/>
            <person name="Li Y."/>
            <person name="Guo B."/>
            <person name="Mustafa N.S."/>
            <person name="Li S."/>
            <person name="Yun Q."/>
            <person name="Keller S.R."/>
            <person name="Mao J."/>
            <person name="Zhang R."/>
            <person name="Strauss S.H."/>
        </authorList>
    </citation>
    <scope>NUCLEOTIDE SEQUENCE</scope>
    <source>
        <strain evidence="1">GM15</strain>
        <tissue evidence="1">Leaf</tissue>
    </source>
</reference>
<protein>
    <submittedName>
        <fullName evidence="1">Uncharacterized protein</fullName>
    </submittedName>
</protein>
<evidence type="ECO:0000313" key="1">
    <source>
        <dbReference type="EMBL" id="KAG6747095.1"/>
    </source>
</evidence>
<gene>
    <name evidence="1" type="ORF">POTOM_049474</name>
</gene>
<organism evidence="1 2">
    <name type="scientific">Populus tomentosa</name>
    <name type="common">Chinese white poplar</name>
    <dbReference type="NCBI Taxonomy" id="118781"/>
    <lineage>
        <taxon>Eukaryota</taxon>
        <taxon>Viridiplantae</taxon>
        <taxon>Streptophyta</taxon>
        <taxon>Embryophyta</taxon>
        <taxon>Tracheophyta</taxon>
        <taxon>Spermatophyta</taxon>
        <taxon>Magnoliopsida</taxon>
        <taxon>eudicotyledons</taxon>
        <taxon>Gunneridae</taxon>
        <taxon>Pentapetalae</taxon>
        <taxon>rosids</taxon>
        <taxon>fabids</taxon>
        <taxon>Malpighiales</taxon>
        <taxon>Salicaceae</taxon>
        <taxon>Saliceae</taxon>
        <taxon>Populus</taxon>
    </lineage>
</organism>
<evidence type="ECO:0000313" key="2">
    <source>
        <dbReference type="Proteomes" id="UP000886885"/>
    </source>
</evidence>
<dbReference type="AlphaFoldDB" id="A0A8X8CAF6"/>
<accession>A0A8X8CAF6</accession>
<sequence>MKLAEGISRFGSLLTLTGVHAGGDIAGELGKLTQLRWRGVMDVAEENARKLYAFIMEMQGLVSLSLEAKYTFDQGQLVLWDSLSPPPLLRKLRLEGPLEKIPNWPGSINSLTKPGLGSQGKTSARLADFPSLRFSSSLFMFLRNGPSLRREHYQDYSSFTSIAAHI</sequence>
<proteinExistence type="predicted"/>